<feature type="transmembrane region" description="Helical" evidence="7">
    <location>
        <begin position="285"/>
        <end position="307"/>
    </location>
</feature>
<dbReference type="SUPFAM" id="SSF81321">
    <property type="entry name" value="Family A G protein-coupled receptor-like"/>
    <property type="match status" value="1"/>
</dbReference>
<feature type="transmembrane region" description="Helical" evidence="7">
    <location>
        <begin position="98"/>
        <end position="119"/>
    </location>
</feature>
<dbReference type="AlphaFoldDB" id="A0A8J4Y0J4"/>
<feature type="transmembrane region" description="Helical" evidence="7">
    <location>
        <begin position="58"/>
        <end position="78"/>
    </location>
</feature>
<keyword evidence="6" id="KW-0297">G-protein coupled receptor</keyword>
<dbReference type="PANTHER" id="PTHR47760:SF1">
    <property type="entry name" value="G-PROTEIN COUPLED RECEPTORS FAMILY 1 PROFILE DOMAIN-CONTAINING PROTEIN"/>
    <property type="match status" value="1"/>
</dbReference>
<dbReference type="GO" id="GO:0016020">
    <property type="term" value="C:membrane"/>
    <property type="evidence" value="ECO:0007669"/>
    <property type="project" value="UniProtKB-SubCell"/>
</dbReference>
<proteinExistence type="inferred from homology"/>
<dbReference type="PRINTS" id="PR00237">
    <property type="entry name" value="GPCRRHODOPSN"/>
</dbReference>
<keyword evidence="4 7" id="KW-1133">Transmembrane helix</keyword>
<evidence type="ECO:0000256" key="5">
    <source>
        <dbReference type="ARBA" id="ARBA00023136"/>
    </source>
</evidence>
<gene>
    <name evidence="9" type="ORF">GWK47_053585</name>
</gene>
<reference evidence="9" key="1">
    <citation type="submission" date="2020-07" db="EMBL/GenBank/DDBJ databases">
        <title>The High-quality genome of the commercially important snow crab, Chionoecetes opilio.</title>
        <authorList>
            <person name="Jeong J.-H."/>
            <person name="Ryu S."/>
        </authorList>
    </citation>
    <scope>NUCLEOTIDE SEQUENCE</scope>
    <source>
        <strain evidence="9">MADBK_172401_WGS</strain>
        <tissue evidence="9">Digestive gland</tissue>
    </source>
</reference>
<dbReference type="PROSITE" id="PS00237">
    <property type="entry name" value="G_PROTEIN_RECEP_F1_1"/>
    <property type="match status" value="1"/>
</dbReference>
<evidence type="ECO:0000313" key="10">
    <source>
        <dbReference type="Proteomes" id="UP000770661"/>
    </source>
</evidence>
<feature type="domain" description="G-protein coupled receptors family 1 profile" evidence="8">
    <location>
        <begin position="38"/>
        <end position="304"/>
    </location>
</feature>
<dbReference type="Proteomes" id="UP000770661">
    <property type="component" value="Unassembled WGS sequence"/>
</dbReference>
<feature type="transmembrane region" description="Helical" evidence="7">
    <location>
        <begin position="139"/>
        <end position="156"/>
    </location>
</feature>
<comment type="similarity">
    <text evidence="2 6">Belongs to the G-protein coupled receptor 1 family.</text>
</comment>
<comment type="subcellular location">
    <subcellularLocation>
        <location evidence="1">Membrane</location>
    </subcellularLocation>
</comment>
<dbReference type="PROSITE" id="PS50262">
    <property type="entry name" value="G_PROTEIN_RECEP_F1_2"/>
    <property type="match status" value="1"/>
</dbReference>
<dbReference type="Gene3D" id="1.20.1070.10">
    <property type="entry name" value="Rhodopsin 7-helix transmembrane proteins"/>
    <property type="match status" value="1"/>
</dbReference>
<evidence type="ECO:0000256" key="2">
    <source>
        <dbReference type="ARBA" id="ARBA00010663"/>
    </source>
</evidence>
<keyword evidence="6 9" id="KW-0675">Receptor</keyword>
<dbReference type="CDD" id="cd14978">
    <property type="entry name" value="7tmA_FMRFamide_R-like"/>
    <property type="match status" value="1"/>
</dbReference>
<organism evidence="9 10">
    <name type="scientific">Chionoecetes opilio</name>
    <name type="common">Atlantic snow crab</name>
    <name type="synonym">Cancer opilio</name>
    <dbReference type="NCBI Taxonomy" id="41210"/>
    <lineage>
        <taxon>Eukaryota</taxon>
        <taxon>Metazoa</taxon>
        <taxon>Ecdysozoa</taxon>
        <taxon>Arthropoda</taxon>
        <taxon>Crustacea</taxon>
        <taxon>Multicrustacea</taxon>
        <taxon>Malacostraca</taxon>
        <taxon>Eumalacostraca</taxon>
        <taxon>Eucarida</taxon>
        <taxon>Decapoda</taxon>
        <taxon>Pleocyemata</taxon>
        <taxon>Brachyura</taxon>
        <taxon>Eubrachyura</taxon>
        <taxon>Majoidea</taxon>
        <taxon>Majidae</taxon>
        <taxon>Chionoecetes</taxon>
    </lineage>
</organism>
<protein>
    <submittedName>
        <fullName evidence="9">Putative G-protein coupled receptor</fullName>
    </submittedName>
</protein>
<evidence type="ECO:0000259" key="8">
    <source>
        <dbReference type="PROSITE" id="PS50262"/>
    </source>
</evidence>
<dbReference type="Pfam" id="PF00001">
    <property type="entry name" value="7tm_1"/>
    <property type="match status" value="1"/>
</dbReference>
<keyword evidence="6" id="KW-0807">Transducer</keyword>
<keyword evidence="10" id="KW-1185">Reference proteome</keyword>
<name>A0A8J4Y0J4_CHIOP</name>
<evidence type="ECO:0000256" key="4">
    <source>
        <dbReference type="ARBA" id="ARBA00022989"/>
    </source>
</evidence>
<dbReference type="InterPro" id="IPR017452">
    <property type="entry name" value="GPCR_Rhodpsn_7TM"/>
</dbReference>
<dbReference type="GO" id="GO:0004930">
    <property type="term" value="F:G protein-coupled receptor activity"/>
    <property type="evidence" value="ECO:0007669"/>
    <property type="project" value="UniProtKB-KW"/>
</dbReference>
<dbReference type="InterPro" id="IPR053093">
    <property type="entry name" value="GPCR-like"/>
</dbReference>
<dbReference type="InterPro" id="IPR000276">
    <property type="entry name" value="GPCR_Rhodpsn"/>
</dbReference>
<evidence type="ECO:0000256" key="3">
    <source>
        <dbReference type="ARBA" id="ARBA00022692"/>
    </source>
</evidence>
<feature type="transmembrane region" description="Helical" evidence="7">
    <location>
        <begin position="26"/>
        <end position="46"/>
    </location>
</feature>
<evidence type="ECO:0000256" key="1">
    <source>
        <dbReference type="ARBA" id="ARBA00004370"/>
    </source>
</evidence>
<keyword evidence="5 7" id="KW-0472">Membrane</keyword>
<comment type="caution">
    <text evidence="9">The sequence shown here is derived from an EMBL/GenBank/DDBJ whole genome shotgun (WGS) entry which is preliminary data.</text>
</comment>
<sequence length="401" mass="45235">MHEDEEDCHGDEEEAVLVLYTAVFHYVFPILITMGILTNSLNLIVLTRPFMLGRTYRWLRALACVDLCLCVLTVPVCLGKGGIEPLHSYFIAHYYAHLGWSLSIASQILSFYLMGMFAFERFLAVCHHGLYPRTQTERVFRYGVAGAAVFVVLLYVPTMAVGRVRHISDTLSLPLDGYTDQEPLWYRAYAWIREIFSRLVPALLLTYCNVRITLRLRQLRGVREGFGSGVPASRRERERRLVVLLFWVTILFYIFNTPVIIYYLGFLHVHRVCRRGSLPGNLLTFAAISNLLQMMGNVSNFVLYFLISPDYQKTLCSLLSCRYARHAAELRSGPVHTSDMPPATTTAAATTITLAGTGQDESPTQSDSGCQHDLGDGDTPLQGRCNFLMDELNEERPGGRA</sequence>
<evidence type="ECO:0000313" key="9">
    <source>
        <dbReference type="EMBL" id="KAG0717877.1"/>
    </source>
</evidence>
<dbReference type="PANTHER" id="PTHR47760">
    <property type="entry name" value="G-PROTEIN COUPLED RECEPTOR B0563.6-LIKE PROTEIN-RELATED"/>
    <property type="match status" value="1"/>
</dbReference>
<accession>A0A8J4Y0J4</accession>
<dbReference type="OrthoDB" id="6344062at2759"/>
<dbReference type="EMBL" id="JACEEZ010016979">
    <property type="protein sequence ID" value="KAG0717877.1"/>
    <property type="molecule type" value="Genomic_DNA"/>
</dbReference>
<feature type="transmembrane region" description="Helical" evidence="7">
    <location>
        <begin position="241"/>
        <end position="265"/>
    </location>
</feature>
<feature type="transmembrane region" description="Helical" evidence="7">
    <location>
        <begin position="195"/>
        <end position="214"/>
    </location>
</feature>
<evidence type="ECO:0000256" key="6">
    <source>
        <dbReference type="RuleBase" id="RU000688"/>
    </source>
</evidence>
<keyword evidence="3 6" id="KW-0812">Transmembrane</keyword>
<evidence type="ECO:0000256" key="7">
    <source>
        <dbReference type="SAM" id="Phobius"/>
    </source>
</evidence>